<dbReference type="AlphaFoldDB" id="A0A5C6M7U1"/>
<proteinExistence type="predicted"/>
<sequence>GRYAANGGKAEFNGRVGAVRSESVSR</sequence>
<dbReference type="Proteomes" id="UP000321083">
    <property type="component" value="Unassembled WGS sequence"/>
</dbReference>
<keyword evidence="2" id="KW-1185">Reference proteome</keyword>
<feature type="non-terminal residue" evidence="1">
    <location>
        <position position="1"/>
    </location>
</feature>
<evidence type="ECO:0000313" key="1">
    <source>
        <dbReference type="EMBL" id="TWW09174.1"/>
    </source>
</evidence>
<organism evidence="1 2">
    <name type="scientific">Planctomyces bekefii</name>
    <dbReference type="NCBI Taxonomy" id="1653850"/>
    <lineage>
        <taxon>Bacteria</taxon>
        <taxon>Pseudomonadati</taxon>
        <taxon>Planctomycetota</taxon>
        <taxon>Planctomycetia</taxon>
        <taxon>Planctomycetales</taxon>
        <taxon>Planctomycetaceae</taxon>
        <taxon>Planctomyces</taxon>
    </lineage>
</organism>
<comment type="caution">
    <text evidence="1">The sequence shown here is derived from an EMBL/GenBank/DDBJ whole genome shotgun (WGS) entry which is preliminary data.</text>
</comment>
<protein>
    <submittedName>
        <fullName evidence="1">Uncharacterized protein</fullName>
    </submittedName>
</protein>
<reference evidence="1 2" key="1">
    <citation type="submission" date="2019-08" db="EMBL/GenBank/DDBJ databases">
        <title>100 year-old enigma solved: identification of Planctomyces bekefii, the type genus and species of the phylum Planctomycetes.</title>
        <authorList>
            <person name="Svetlana D.N."/>
            <person name="Overmann J."/>
        </authorList>
    </citation>
    <scope>NUCLEOTIDE SEQUENCE [LARGE SCALE GENOMIC DNA]</scope>
    <source>
        <strain evidence="1">Phe10_nw2017</strain>
    </source>
</reference>
<gene>
    <name evidence="1" type="ORF">E3A20_16940</name>
</gene>
<dbReference type="EMBL" id="SRHE01000359">
    <property type="protein sequence ID" value="TWW09174.1"/>
    <property type="molecule type" value="Genomic_DNA"/>
</dbReference>
<name>A0A5C6M7U1_9PLAN</name>
<accession>A0A5C6M7U1</accession>
<evidence type="ECO:0000313" key="2">
    <source>
        <dbReference type="Proteomes" id="UP000321083"/>
    </source>
</evidence>
<reference evidence="1 2" key="2">
    <citation type="submission" date="2019-08" db="EMBL/GenBank/DDBJ databases">
        <authorList>
            <person name="Henke P."/>
        </authorList>
    </citation>
    <scope>NUCLEOTIDE SEQUENCE [LARGE SCALE GENOMIC DNA]</scope>
    <source>
        <strain evidence="1">Phe10_nw2017</strain>
    </source>
</reference>